<dbReference type="InterPro" id="IPR016151">
    <property type="entry name" value="DNA_mismatch_repair_MutS_N"/>
</dbReference>
<reference evidence="13 14" key="2">
    <citation type="submission" date="2007-09" db="EMBL/GenBank/DDBJ databases">
        <title>Draft genome sequence of Clostridium bolteae (ATCC BAA-613).</title>
        <authorList>
            <person name="Sudarsanam P."/>
            <person name="Ley R."/>
            <person name="Guruge J."/>
            <person name="Turnbaugh P.J."/>
            <person name="Mahowald M."/>
            <person name="Liep D."/>
            <person name="Gordon J."/>
        </authorList>
    </citation>
    <scope>NUCLEOTIDE SEQUENCE [LARGE SCALE GENOMIC DNA]</scope>
    <source>
        <strain evidence="14">ATCC BAA-613 / DSM 15670 / CCUG 46953 / JCM 12243 / WAL 16351</strain>
    </source>
</reference>
<dbReference type="GO" id="GO:0005524">
    <property type="term" value="F:ATP binding"/>
    <property type="evidence" value="ECO:0007669"/>
    <property type="project" value="UniProtKB-UniRule"/>
</dbReference>
<dbReference type="InterPro" id="IPR007860">
    <property type="entry name" value="DNA_mmatch_repair_MutS_con_dom"/>
</dbReference>
<keyword evidence="6 9" id="KW-0238">DNA-binding</keyword>
<dbReference type="FunFam" id="1.10.1420.10:FF:000001">
    <property type="entry name" value="DNA mismatch repair protein MutS"/>
    <property type="match status" value="1"/>
</dbReference>
<dbReference type="Pfam" id="PF00488">
    <property type="entry name" value="MutS_V"/>
    <property type="match status" value="1"/>
</dbReference>
<dbReference type="InterPro" id="IPR036678">
    <property type="entry name" value="MutS_con_dom_sf"/>
</dbReference>
<comment type="function">
    <text evidence="8 9">This protein is involved in the repair of mismatches in DNA. It is possible that it carries out the mismatch recognition step. This protein has a weak ATPase activity.</text>
</comment>
<dbReference type="GO" id="GO:0030983">
    <property type="term" value="F:mismatched DNA binding"/>
    <property type="evidence" value="ECO:0007669"/>
    <property type="project" value="InterPro"/>
</dbReference>
<dbReference type="Pfam" id="PF05192">
    <property type="entry name" value="MutS_III"/>
    <property type="match status" value="1"/>
</dbReference>
<dbReference type="InterPro" id="IPR007696">
    <property type="entry name" value="DNA_mismatch_repair_MutS_core"/>
</dbReference>
<comment type="similarity">
    <text evidence="1 9 10">Belongs to the DNA mismatch repair MutS family.</text>
</comment>
<dbReference type="NCBIfam" id="NF003810">
    <property type="entry name" value="PRK05399.1"/>
    <property type="match status" value="1"/>
</dbReference>
<comment type="caution">
    <text evidence="13">The sequence shown here is derived from an EMBL/GenBank/DDBJ whole genome shotgun (WGS) entry which is preliminary data.</text>
</comment>
<dbReference type="InterPro" id="IPR017261">
    <property type="entry name" value="DNA_mismatch_repair_MutS/MSH"/>
</dbReference>
<dbReference type="PROSITE" id="PS00486">
    <property type="entry name" value="DNA_MISMATCH_REPAIR_2"/>
    <property type="match status" value="1"/>
</dbReference>
<evidence type="ECO:0000256" key="5">
    <source>
        <dbReference type="ARBA" id="ARBA00022840"/>
    </source>
</evidence>
<dbReference type="SUPFAM" id="SSF52540">
    <property type="entry name" value="P-loop containing nucleoside triphosphate hydrolases"/>
    <property type="match status" value="1"/>
</dbReference>
<keyword evidence="5 9" id="KW-0067">ATP-binding</keyword>
<evidence type="ECO:0000256" key="7">
    <source>
        <dbReference type="ARBA" id="ARBA00023204"/>
    </source>
</evidence>
<feature type="domain" description="DNA mismatch repair proteins mutS family" evidence="12">
    <location>
        <begin position="688"/>
        <end position="704"/>
    </location>
</feature>
<evidence type="ECO:0000256" key="11">
    <source>
        <dbReference type="SAM" id="Coils"/>
    </source>
</evidence>
<proteinExistence type="inferred from homology"/>
<dbReference type="PANTHER" id="PTHR11361:SF34">
    <property type="entry name" value="DNA MISMATCH REPAIR PROTEIN MSH1, MITOCHONDRIAL"/>
    <property type="match status" value="1"/>
</dbReference>
<dbReference type="Proteomes" id="UP000005396">
    <property type="component" value="Unassembled WGS sequence"/>
</dbReference>
<dbReference type="eggNOG" id="COG0249">
    <property type="taxonomic scope" value="Bacteria"/>
</dbReference>
<evidence type="ECO:0000256" key="10">
    <source>
        <dbReference type="RuleBase" id="RU003756"/>
    </source>
</evidence>
<dbReference type="InterPro" id="IPR027417">
    <property type="entry name" value="P-loop_NTPase"/>
</dbReference>
<reference evidence="13 14" key="1">
    <citation type="submission" date="2007-08" db="EMBL/GenBank/DDBJ databases">
        <authorList>
            <person name="Fulton L."/>
            <person name="Clifton S."/>
            <person name="Fulton B."/>
            <person name="Xu J."/>
            <person name="Minx P."/>
            <person name="Pepin K.H."/>
            <person name="Johnson M."/>
            <person name="Thiruvilangam P."/>
            <person name="Bhonagiri V."/>
            <person name="Nash W.E."/>
            <person name="Mardis E.R."/>
            <person name="Wilson R.K."/>
        </authorList>
    </citation>
    <scope>NUCLEOTIDE SEQUENCE [LARGE SCALE GENOMIC DNA]</scope>
    <source>
        <strain evidence="14">ATCC BAA-613 / DSM 15670 / CCUG 46953 / JCM 12243 / WAL 16351</strain>
    </source>
</reference>
<dbReference type="PANTHER" id="PTHR11361">
    <property type="entry name" value="DNA MISMATCH REPAIR PROTEIN MUTS FAMILY MEMBER"/>
    <property type="match status" value="1"/>
</dbReference>
<dbReference type="AlphaFoldDB" id="A8RUJ3"/>
<dbReference type="RefSeq" id="WP_007037329.1">
    <property type="nucleotide sequence ID" value="NZ_DS480690.1"/>
</dbReference>
<evidence type="ECO:0000256" key="4">
    <source>
        <dbReference type="ARBA" id="ARBA00022763"/>
    </source>
</evidence>
<dbReference type="InterPro" id="IPR007861">
    <property type="entry name" value="DNA_mismatch_repair_MutS_clamp"/>
</dbReference>
<keyword evidence="3 9" id="KW-0547">Nucleotide-binding</keyword>
<dbReference type="Gene3D" id="3.40.1170.10">
    <property type="entry name" value="DNA repair protein MutS, domain I"/>
    <property type="match status" value="1"/>
</dbReference>
<dbReference type="GO" id="GO:0140664">
    <property type="term" value="F:ATP-dependent DNA damage sensor activity"/>
    <property type="evidence" value="ECO:0007669"/>
    <property type="project" value="InterPro"/>
</dbReference>
<dbReference type="SUPFAM" id="SSF48334">
    <property type="entry name" value="DNA repair protein MutS, domain III"/>
    <property type="match status" value="1"/>
</dbReference>
<dbReference type="PIRSF" id="PIRSF037677">
    <property type="entry name" value="DNA_mis_repair_Msh6"/>
    <property type="match status" value="1"/>
</dbReference>
<name>A8RUJ3_ENTBW</name>
<dbReference type="Gene3D" id="3.30.420.110">
    <property type="entry name" value="MutS, connector domain"/>
    <property type="match status" value="1"/>
</dbReference>
<dbReference type="GO" id="GO:0003684">
    <property type="term" value="F:damaged DNA binding"/>
    <property type="evidence" value="ECO:0007669"/>
    <property type="project" value="UniProtKB-UniRule"/>
</dbReference>
<dbReference type="EMBL" id="ABCC02000033">
    <property type="protein sequence ID" value="EDP15865.1"/>
    <property type="molecule type" value="Genomic_DNA"/>
</dbReference>
<dbReference type="Pfam" id="PF05190">
    <property type="entry name" value="MutS_IV"/>
    <property type="match status" value="1"/>
</dbReference>
<dbReference type="SUPFAM" id="SSF53150">
    <property type="entry name" value="DNA repair protein MutS, domain II"/>
    <property type="match status" value="1"/>
</dbReference>
<dbReference type="NCBIfam" id="TIGR01070">
    <property type="entry name" value="mutS1"/>
    <property type="match status" value="1"/>
</dbReference>
<evidence type="ECO:0000256" key="9">
    <source>
        <dbReference type="HAMAP-Rule" id="MF_00096"/>
    </source>
</evidence>
<dbReference type="Pfam" id="PF01624">
    <property type="entry name" value="MutS_I"/>
    <property type="match status" value="1"/>
</dbReference>
<dbReference type="Gene3D" id="1.10.1420.10">
    <property type="match status" value="2"/>
</dbReference>
<evidence type="ECO:0000313" key="13">
    <source>
        <dbReference type="EMBL" id="EDP15865.1"/>
    </source>
</evidence>
<dbReference type="InterPro" id="IPR036187">
    <property type="entry name" value="DNA_mismatch_repair_MutS_sf"/>
</dbReference>
<protein>
    <recommendedName>
        <fullName evidence="2 9">DNA mismatch repair protein MutS</fullName>
    </recommendedName>
</protein>
<dbReference type="Gene3D" id="3.40.50.300">
    <property type="entry name" value="P-loop containing nucleotide triphosphate hydrolases"/>
    <property type="match status" value="1"/>
</dbReference>
<evidence type="ECO:0000313" key="14">
    <source>
        <dbReference type="Proteomes" id="UP000005396"/>
    </source>
</evidence>
<feature type="coiled-coil region" evidence="11">
    <location>
        <begin position="497"/>
        <end position="524"/>
    </location>
</feature>
<dbReference type="SUPFAM" id="SSF55271">
    <property type="entry name" value="DNA repair protein MutS, domain I"/>
    <property type="match status" value="1"/>
</dbReference>
<dbReference type="InterPro" id="IPR007695">
    <property type="entry name" value="DNA_mismatch_repair_MutS-lik_N"/>
</dbReference>
<dbReference type="GO" id="GO:0006298">
    <property type="term" value="P:mismatch repair"/>
    <property type="evidence" value="ECO:0007669"/>
    <property type="project" value="UniProtKB-UniRule"/>
</dbReference>
<evidence type="ECO:0000256" key="6">
    <source>
        <dbReference type="ARBA" id="ARBA00023125"/>
    </source>
</evidence>
<dbReference type="SMART" id="SM00534">
    <property type="entry name" value="MUTSac"/>
    <property type="match status" value="1"/>
</dbReference>
<organism evidence="13 14">
    <name type="scientific">Enterocloster bolteae (strain ATCC BAA-613 / DSM 15670 / CCUG 46953 / JCM 12243 / WAL 16351)</name>
    <name type="common">Clostridium bolteae</name>
    <dbReference type="NCBI Taxonomy" id="411902"/>
    <lineage>
        <taxon>Bacteria</taxon>
        <taxon>Bacillati</taxon>
        <taxon>Bacillota</taxon>
        <taxon>Clostridia</taxon>
        <taxon>Lachnospirales</taxon>
        <taxon>Lachnospiraceae</taxon>
        <taxon>Enterocloster</taxon>
    </lineage>
</organism>
<dbReference type="Pfam" id="PF05188">
    <property type="entry name" value="MutS_II"/>
    <property type="match status" value="1"/>
</dbReference>
<dbReference type="CDD" id="cd03284">
    <property type="entry name" value="ABC_MutS1"/>
    <property type="match status" value="1"/>
</dbReference>
<dbReference type="SMART" id="SM00533">
    <property type="entry name" value="MUTSd"/>
    <property type="match status" value="1"/>
</dbReference>
<gene>
    <name evidence="9" type="primary">mutS</name>
    <name evidence="13" type="ORF">CLOBOL_04036</name>
</gene>
<evidence type="ECO:0000256" key="1">
    <source>
        <dbReference type="ARBA" id="ARBA00006271"/>
    </source>
</evidence>
<dbReference type="HAMAP" id="MF_00096">
    <property type="entry name" value="MutS"/>
    <property type="match status" value="1"/>
</dbReference>
<dbReference type="InterPro" id="IPR005748">
    <property type="entry name" value="DNA_mismatch_repair_MutS"/>
</dbReference>
<keyword evidence="11" id="KW-0175">Coiled coil</keyword>
<dbReference type="FunFam" id="3.40.1170.10:FF:000001">
    <property type="entry name" value="DNA mismatch repair protein MutS"/>
    <property type="match status" value="1"/>
</dbReference>
<feature type="binding site" evidence="9">
    <location>
        <begin position="614"/>
        <end position="621"/>
    </location>
    <ligand>
        <name>ATP</name>
        <dbReference type="ChEBI" id="CHEBI:30616"/>
    </ligand>
</feature>
<dbReference type="FunFam" id="3.40.50.300:FF:001579">
    <property type="entry name" value="DNA mismatch repair protein MutS"/>
    <property type="match status" value="1"/>
</dbReference>
<dbReference type="HOGENOM" id="CLU_002472_4_0_9"/>
<dbReference type="InterPro" id="IPR045076">
    <property type="entry name" value="MutS"/>
</dbReference>
<dbReference type="InterPro" id="IPR000432">
    <property type="entry name" value="DNA_mismatch_repair_MutS_C"/>
</dbReference>
<accession>A8RUJ3</accession>
<dbReference type="GO" id="GO:0005829">
    <property type="term" value="C:cytosol"/>
    <property type="evidence" value="ECO:0007669"/>
    <property type="project" value="TreeGrafter"/>
</dbReference>
<evidence type="ECO:0000256" key="2">
    <source>
        <dbReference type="ARBA" id="ARBA00021982"/>
    </source>
</evidence>
<sequence>MMQHYMETKKEYPDCVLFYRLGDFYEMFFDDALTVSKELEITLTGKDCGLSERAPMCGVPFHALDSYLYRLVQKGYKVAIAEQMEDPRQAKGLVKREVIRVVTPGTITSSQVLDETKNNYLMGIVYMDGIYGISTADISTGDFMVTEVDSDRELFDEINKFSPSEIICNNAFYMSGVDMDELKNRYQVVISALDSRFFGEESCRRILMEHFKVGALVGLGLEDYATGIIAAGAVMQYIYETQKSTLEHITTITPYSTGQYMVIDTSTRRNLELVETMREKQKRGTLLWVLDKTKTAMGARLLRACIEQPLIHRDEIIKRQNAVEELNMNYISREEICEYLNPIYDLERLIGRISYKTANPRDLIAFRSSLEMLPYIKRILGEFNSELLAELGRELDPLQDIFQLIGDAIVEEPPITVREGGIIKDGYNQEADKLRHAKTEGKNWLAELEAKEKEKTGIKTLKVKFNKVFGYYFEVTNSFKDQVPDYYIRKQTLTNAERFTTDELKQLEDIIMGAEEKLVSLEYDLFCEVRDKIGAEVIRIQKTAKSIAGIDVFCSLSVVATRRNYVKPSINDKGVIQIKNGRHPVVEQMMRDDMFVANDTFLDNGKNRLSVITGPNMAGKSTYMRQVALIVLMAQLGSFVPAQEADIGICDRIFTRVGASDDLASGQSTFMVEMTEVANILRNATRNSLLVLDEIGRGTSTFDGLSIAWAVIEHISNSKLLGAKTLFATHYHELTELEGTIAGVKNYCIAVKEQGDDIVFLRKIVRGGADKSYGIQVAKLAGVPDSVIARAKEIAEELSDADITARAKEIAEISSNITQHKAVPKPDEVDLQQLSFFDTVKDDDIIRELDSLELSTMTPLDAMNTLYRLQTKLKNRWKETG</sequence>
<evidence type="ECO:0000259" key="12">
    <source>
        <dbReference type="PROSITE" id="PS00486"/>
    </source>
</evidence>
<keyword evidence="7 9" id="KW-0234">DNA repair</keyword>
<keyword evidence="4 9" id="KW-0227">DNA damage</keyword>
<evidence type="ECO:0000256" key="3">
    <source>
        <dbReference type="ARBA" id="ARBA00022741"/>
    </source>
</evidence>
<evidence type="ECO:0000256" key="8">
    <source>
        <dbReference type="ARBA" id="ARBA00024647"/>
    </source>
</evidence>
<dbReference type="PaxDb" id="411902-CLOBOL_04036"/>